<evidence type="ECO:0000256" key="7">
    <source>
        <dbReference type="ARBA" id="ARBA00023180"/>
    </source>
</evidence>
<evidence type="ECO:0000313" key="10">
    <source>
        <dbReference type="EMBL" id="KAL3281562.1"/>
    </source>
</evidence>
<dbReference type="Proteomes" id="UP001516400">
    <property type="component" value="Unassembled WGS sequence"/>
</dbReference>
<keyword evidence="6 9" id="KW-0472">Membrane</keyword>
<keyword evidence="2 9" id="KW-0812">Transmembrane</keyword>
<dbReference type="InterPro" id="IPR039728">
    <property type="entry name" value="GLG1"/>
</dbReference>
<organism evidence="10 11">
    <name type="scientific">Cryptolaemus montrouzieri</name>
    <dbReference type="NCBI Taxonomy" id="559131"/>
    <lineage>
        <taxon>Eukaryota</taxon>
        <taxon>Metazoa</taxon>
        <taxon>Ecdysozoa</taxon>
        <taxon>Arthropoda</taxon>
        <taxon>Hexapoda</taxon>
        <taxon>Insecta</taxon>
        <taxon>Pterygota</taxon>
        <taxon>Neoptera</taxon>
        <taxon>Endopterygota</taxon>
        <taxon>Coleoptera</taxon>
        <taxon>Polyphaga</taxon>
        <taxon>Cucujiformia</taxon>
        <taxon>Coccinelloidea</taxon>
        <taxon>Coccinellidae</taxon>
        <taxon>Scymninae</taxon>
        <taxon>Scymnini</taxon>
        <taxon>Cryptolaemus</taxon>
    </lineage>
</organism>
<comment type="subcellular location">
    <subcellularLocation>
        <location evidence="1">Membrane</location>
        <topology evidence="1">Single-pass type I membrane protein</topology>
    </subcellularLocation>
</comment>
<evidence type="ECO:0000256" key="5">
    <source>
        <dbReference type="ARBA" id="ARBA00022989"/>
    </source>
</evidence>
<evidence type="ECO:0000256" key="3">
    <source>
        <dbReference type="ARBA" id="ARBA00022729"/>
    </source>
</evidence>
<comment type="caution">
    <text evidence="10">The sequence shown here is derived from an EMBL/GenBank/DDBJ whole genome shotgun (WGS) entry which is preliminary data.</text>
</comment>
<dbReference type="PROSITE" id="PS51289">
    <property type="entry name" value="GLG1_C_RICH"/>
    <property type="match status" value="2"/>
</dbReference>
<sequence>MAEQDTNYNLNPSLQENCKADINKFCKNGKHDKNVLNGTMDCLKAAFKQFKLSDKCEKEMADILREQALDINLNPLLRAVCKTELETICQIDEHENIEECLKKALISKKIPTPMCQMEVANMIEESQADIQVDPPLQQACSLDLIKFCSEVPQGNGRHIRCLKEIIPKKLSSGCRDMLNKRLEMYENAAQHAPPKDLHQLYYQVVASPSKHYFFLVIFMMIGSIFVIGIFCGRVSRRHMLIKNK</sequence>
<dbReference type="InterPro" id="IPR017873">
    <property type="entry name" value="Cys-rich_GLG1_repeat_euk"/>
</dbReference>
<evidence type="ECO:0000256" key="1">
    <source>
        <dbReference type="ARBA" id="ARBA00004479"/>
    </source>
</evidence>
<feature type="repeat" description="Cys-rich GLG1" evidence="8">
    <location>
        <begin position="110"/>
        <end position="170"/>
    </location>
</feature>
<evidence type="ECO:0000256" key="2">
    <source>
        <dbReference type="ARBA" id="ARBA00022692"/>
    </source>
</evidence>
<dbReference type="AlphaFoldDB" id="A0ABD2NSZ2"/>
<dbReference type="EMBL" id="JABFTP020000144">
    <property type="protein sequence ID" value="KAL3281562.1"/>
    <property type="molecule type" value="Genomic_DNA"/>
</dbReference>
<accession>A0ABD2NSZ2</accession>
<keyword evidence="7" id="KW-0325">Glycoprotein</keyword>
<feature type="transmembrane region" description="Helical" evidence="9">
    <location>
        <begin position="212"/>
        <end position="234"/>
    </location>
</feature>
<dbReference type="InterPro" id="IPR001893">
    <property type="entry name" value="Cys-rich_GLG1_repeat"/>
</dbReference>
<dbReference type="Pfam" id="PF00839">
    <property type="entry name" value="Cys_rich_FGFR"/>
    <property type="match status" value="3"/>
</dbReference>
<dbReference type="PANTHER" id="PTHR11884">
    <property type="entry name" value="SELECTIN LIGAND RELATED"/>
    <property type="match status" value="1"/>
</dbReference>
<reference evidence="10 11" key="1">
    <citation type="journal article" date="2021" name="BMC Biol.">
        <title>Horizontally acquired antibacterial genes associated with adaptive radiation of ladybird beetles.</title>
        <authorList>
            <person name="Li H.S."/>
            <person name="Tang X.F."/>
            <person name="Huang Y.H."/>
            <person name="Xu Z.Y."/>
            <person name="Chen M.L."/>
            <person name="Du X.Y."/>
            <person name="Qiu B.Y."/>
            <person name="Chen P.T."/>
            <person name="Zhang W."/>
            <person name="Slipinski A."/>
            <person name="Escalona H.E."/>
            <person name="Waterhouse R.M."/>
            <person name="Zwick A."/>
            <person name="Pang H."/>
        </authorList>
    </citation>
    <scope>NUCLEOTIDE SEQUENCE [LARGE SCALE GENOMIC DNA]</scope>
    <source>
        <strain evidence="10">SYSU2018</strain>
    </source>
</reference>
<evidence type="ECO:0000313" key="11">
    <source>
        <dbReference type="Proteomes" id="UP001516400"/>
    </source>
</evidence>
<keyword evidence="11" id="KW-1185">Reference proteome</keyword>
<keyword evidence="3" id="KW-0732">Signal</keyword>
<dbReference type="PANTHER" id="PTHR11884:SF1">
    <property type="entry name" value="GOLGI APPARATUS PROTEIN 1"/>
    <property type="match status" value="1"/>
</dbReference>
<evidence type="ECO:0000256" key="9">
    <source>
        <dbReference type="SAM" id="Phobius"/>
    </source>
</evidence>
<evidence type="ECO:0008006" key="12">
    <source>
        <dbReference type="Google" id="ProtNLM"/>
    </source>
</evidence>
<proteinExistence type="predicted"/>
<feature type="repeat" description="Cys-rich GLG1" evidence="8">
    <location>
        <begin position="51"/>
        <end position="109"/>
    </location>
</feature>
<evidence type="ECO:0000256" key="4">
    <source>
        <dbReference type="ARBA" id="ARBA00022737"/>
    </source>
</evidence>
<name>A0ABD2NSZ2_9CUCU</name>
<evidence type="ECO:0000256" key="8">
    <source>
        <dbReference type="PROSITE-ProRule" id="PRU00622"/>
    </source>
</evidence>
<dbReference type="GO" id="GO:0016020">
    <property type="term" value="C:membrane"/>
    <property type="evidence" value="ECO:0007669"/>
    <property type="project" value="UniProtKB-SubCell"/>
</dbReference>
<gene>
    <name evidence="10" type="ORF">HHI36_004770</name>
</gene>
<keyword evidence="4" id="KW-0677">Repeat</keyword>
<evidence type="ECO:0000256" key="6">
    <source>
        <dbReference type="ARBA" id="ARBA00023136"/>
    </source>
</evidence>
<protein>
    <recommendedName>
        <fullName evidence="12">Golgi apparatus protein 1</fullName>
    </recommendedName>
</protein>
<keyword evidence="5 9" id="KW-1133">Transmembrane helix</keyword>